<keyword evidence="1" id="KW-0808">Transferase</keyword>
<name>A0ABD1W0K8_9LAMI</name>
<evidence type="ECO:0000313" key="1">
    <source>
        <dbReference type="EMBL" id="KAL2542453.1"/>
    </source>
</evidence>
<gene>
    <name evidence="1" type="ORF">Adt_03431</name>
</gene>
<keyword evidence="1" id="KW-0695">RNA-directed DNA polymerase</keyword>
<evidence type="ECO:0000313" key="2">
    <source>
        <dbReference type="Proteomes" id="UP001604336"/>
    </source>
</evidence>
<protein>
    <submittedName>
        <fullName evidence="1">Reverse transcriptase</fullName>
    </submittedName>
</protein>
<sequence length="105" mass="12195">MSCPLYFCTNNSEEIEYCVRYLEAHQSYKRKSYFLELGKGPTKSLPSVLQPPTLELKQLPTHLWYAYLGEQTTLPVIIANDLNEIEENKLSGYFEITNWPLDGLF</sequence>
<organism evidence="1 2">
    <name type="scientific">Abeliophyllum distichum</name>
    <dbReference type="NCBI Taxonomy" id="126358"/>
    <lineage>
        <taxon>Eukaryota</taxon>
        <taxon>Viridiplantae</taxon>
        <taxon>Streptophyta</taxon>
        <taxon>Embryophyta</taxon>
        <taxon>Tracheophyta</taxon>
        <taxon>Spermatophyta</taxon>
        <taxon>Magnoliopsida</taxon>
        <taxon>eudicotyledons</taxon>
        <taxon>Gunneridae</taxon>
        <taxon>Pentapetalae</taxon>
        <taxon>asterids</taxon>
        <taxon>lamiids</taxon>
        <taxon>Lamiales</taxon>
        <taxon>Oleaceae</taxon>
        <taxon>Forsythieae</taxon>
        <taxon>Abeliophyllum</taxon>
    </lineage>
</organism>
<accession>A0ABD1W0K8</accession>
<proteinExistence type="predicted"/>
<keyword evidence="2" id="KW-1185">Reference proteome</keyword>
<keyword evidence="1" id="KW-0548">Nucleotidyltransferase</keyword>
<reference evidence="2" key="1">
    <citation type="submission" date="2024-07" db="EMBL/GenBank/DDBJ databases">
        <title>Two chromosome-level genome assemblies of Korean endemic species Abeliophyllum distichum and Forsythia ovata (Oleaceae).</title>
        <authorList>
            <person name="Jang H."/>
        </authorList>
    </citation>
    <scope>NUCLEOTIDE SEQUENCE [LARGE SCALE GENOMIC DNA]</scope>
</reference>
<dbReference type="Proteomes" id="UP001604336">
    <property type="component" value="Unassembled WGS sequence"/>
</dbReference>
<comment type="caution">
    <text evidence="1">The sequence shown here is derived from an EMBL/GenBank/DDBJ whole genome shotgun (WGS) entry which is preliminary data.</text>
</comment>
<dbReference type="GO" id="GO:0003964">
    <property type="term" value="F:RNA-directed DNA polymerase activity"/>
    <property type="evidence" value="ECO:0007669"/>
    <property type="project" value="UniProtKB-KW"/>
</dbReference>
<dbReference type="AlphaFoldDB" id="A0ABD1W0K8"/>
<dbReference type="EMBL" id="JBFOLK010000001">
    <property type="protein sequence ID" value="KAL2542453.1"/>
    <property type="molecule type" value="Genomic_DNA"/>
</dbReference>